<sequence length="225" mass="24390">MSIPNSFSFPKDTTLNKKSEILGCGLCKRTDDCLKASLEAEKLNEFGQLIPEKPSKKTWLRGPGPSCKALSASKTTASAATTVSNIEDAVDEDFPPELTNASDPDDSDSEGDIEITNPEAISTTNAANRKHTKSTISSAAAAVPNQTLKKAHHITMEDVEDIDAPPKEGKKVKEALQSVMQYISSTKSSLLMPMTFHKKAFIILNATMAITAFNYYKGNEAQFGW</sequence>
<dbReference type="Proteomes" id="UP000308652">
    <property type="component" value="Unassembled WGS sequence"/>
</dbReference>
<reference evidence="2 3" key="1">
    <citation type="journal article" date="2019" name="Nat. Ecol. Evol.">
        <title>Megaphylogeny resolves global patterns of mushroom evolution.</title>
        <authorList>
            <person name="Varga T."/>
            <person name="Krizsan K."/>
            <person name="Foldi C."/>
            <person name="Dima B."/>
            <person name="Sanchez-Garcia M."/>
            <person name="Sanchez-Ramirez S."/>
            <person name="Szollosi G.J."/>
            <person name="Szarkandi J.G."/>
            <person name="Papp V."/>
            <person name="Albert L."/>
            <person name="Andreopoulos W."/>
            <person name="Angelini C."/>
            <person name="Antonin V."/>
            <person name="Barry K.W."/>
            <person name="Bougher N.L."/>
            <person name="Buchanan P."/>
            <person name="Buyck B."/>
            <person name="Bense V."/>
            <person name="Catcheside P."/>
            <person name="Chovatia M."/>
            <person name="Cooper J."/>
            <person name="Damon W."/>
            <person name="Desjardin D."/>
            <person name="Finy P."/>
            <person name="Geml J."/>
            <person name="Haridas S."/>
            <person name="Hughes K."/>
            <person name="Justo A."/>
            <person name="Karasinski D."/>
            <person name="Kautmanova I."/>
            <person name="Kiss B."/>
            <person name="Kocsube S."/>
            <person name="Kotiranta H."/>
            <person name="LaButti K.M."/>
            <person name="Lechner B.E."/>
            <person name="Liimatainen K."/>
            <person name="Lipzen A."/>
            <person name="Lukacs Z."/>
            <person name="Mihaltcheva S."/>
            <person name="Morgado L.N."/>
            <person name="Niskanen T."/>
            <person name="Noordeloos M.E."/>
            <person name="Ohm R.A."/>
            <person name="Ortiz-Santana B."/>
            <person name="Ovrebo C."/>
            <person name="Racz N."/>
            <person name="Riley R."/>
            <person name="Savchenko A."/>
            <person name="Shiryaev A."/>
            <person name="Soop K."/>
            <person name="Spirin V."/>
            <person name="Szebenyi C."/>
            <person name="Tomsovsky M."/>
            <person name="Tulloss R.E."/>
            <person name="Uehling J."/>
            <person name="Grigoriev I.V."/>
            <person name="Vagvolgyi C."/>
            <person name="Papp T."/>
            <person name="Martin F.M."/>
            <person name="Miettinen O."/>
            <person name="Hibbett D.S."/>
            <person name="Nagy L.G."/>
        </authorList>
    </citation>
    <scope>NUCLEOTIDE SEQUENCE [LARGE SCALE GENOMIC DNA]</scope>
    <source>
        <strain evidence="2 3">CBS 166.37</strain>
    </source>
</reference>
<evidence type="ECO:0000256" key="1">
    <source>
        <dbReference type="SAM" id="MobiDB-lite"/>
    </source>
</evidence>
<evidence type="ECO:0000313" key="3">
    <source>
        <dbReference type="Proteomes" id="UP000308652"/>
    </source>
</evidence>
<gene>
    <name evidence="2" type="ORF">BDQ12DRAFT_728891</name>
</gene>
<accession>A0A5C3LH46</accession>
<evidence type="ECO:0000313" key="2">
    <source>
        <dbReference type="EMBL" id="TFK32187.1"/>
    </source>
</evidence>
<feature type="region of interest" description="Disordered" evidence="1">
    <location>
        <begin position="54"/>
        <end position="114"/>
    </location>
</feature>
<dbReference type="AlphaFoldDB" id="A0A5C3LH46"/>
<dbReference type="EMBL" id="ML213683">
    <property type="protein sequence ID" value="TFK32187.1"/>
    <property type="molecule type" value="Genomic_DNA"/>
</dbReference>
<proteinExistence type="predicted"/>
<name>A0A5C3LH46_9AGAR</name>
<organism evidence="2 3">
    <name type="scientific">Crucibulum laeve</name>
    <dbReference type="NCBI Taxonomy" id="68775"/>
    <lineage>
        <taxon>Eukaryota</taxon>
        <taxon>Fungi</taxon>
        <taxon>Dikarya</taxon>
        <taxon>Basidiomycota</taxon>
        <taxon>Agaricomycotina</taxon>
        <taxon>Agaricomycetes</taxon>
        <taxon>Agaricomycetidae</taxon>
        <taxon>Agaricales</taxon>
        <taxon>Agaricineae</taxon>
        <taxon>Nidulariaceae</taxon>
        <taxon>Crucibulum</taxon>
    </lineage>
</organism>
<feature type="compositionally biased region" description="Acidic residues" evidence="1">
    <location>
        <begin position="103"/>
        <end position="113"/>
    </location>
</feature>
<feature type="compositionally biased region" description="Low complexity" evidence="1">
    <location>
        <begin position="71"/>
        <end position="84"/>
    </location>
</feature>
<protein>
    <submittedName>
        <fullName evidence="2">Uncharacterized protein</fullName>
    </submittedName>
</protein>
<keyword evidence="3" id="KW-1185">Reference proteome</keyword>